<keyword evidence="7" id="KW-1185">Reference proteome</keyword>
<accession>A0A6C2UAR9</accession>
<dbReference type="EMBL" id="CAAHFG010000004">
    <property type="protein sequence ID" value="VGO16777.1"/>
    <property type="molecule type" value="Genomic_DNA"/>
</dbReference>
<dbReference type="InterPro" id="IPR050519">
    <property type="entry name" value="Glycosyltransf_28_UgtP"/>
</dbReference>
<dbReference type="Pfam" id="PF00534">
    <property type="entry name" value="Glycos_transf_1"/>
    <property type="match status" value="1"/>
</dbReference>
<reference evidence="6 7" key="1">
    <citation type="submission" date="2019-04" db="EMBL/GenBank/DDBJ databases">
        <authorList>
            <person name="Van Vliet M D."/>
        </authorList>
    </citation>
    <scope>NUCLEOTIDE SEQUENCE [LARGE SCALE GENOMIC DNA]</scope>
    <source>
        <strain evidence="6 7">F1</strain>
    </source>
</reference>
<dbReference type="Pfam" id="PF06925">
    <property type="entry name" value="MGDG_synth"/>
    <property type="match status" value="1"/>
</dbReference>
<dbReference type="GO" id="GO:0016020">
    <property type="term" value="C:membrane"/>
    <property type="evidence" value="ECO:0007669"/>
    <property type="project" value="GOC"/>
</dbReference>
<dbReference type="RefSeq" id="WP_136082302.1">
    <property type="nucleotide sequence ID" value="NZ_CAAHFG010000004.1"/>
</dbReference>
<dbReference type="GO" id="GO:0009247">
    <property type="term" value="P:glycolipid biosynthetic process"/>
    <property type="evidence" value="ECO:0007669"/>
    <property type="project" value="InterPro"/>
</dbReference>
<evidence type="ECO:0000256" key="1">
    <source>
        <dbReference type="ARBA" id="ARBA00006962"/>
    </source>
</evidence>
<evidence type="ECO:0000259" key="5">
    <source>
        <dbReference type="Pfam" id="PF06925"/>
    </source>
</evidence>
<name>A0A6C2UAR9_PONDE</name>
<dbReference type="GO" id="GO:0016758">
    <property type="term" value="F:hexosyltransferase activity"/>
    <property type="evidence" value="ECO:0007669"/>
    <property type="project" value="InterPro"/>
</dbReference>
<proteinExistence type="inferred from homology"/>
<feature type="domain" description="Glycosyl transferase family 1" evidence="4">
    <location>
        <begin position="234"/>
        <end position="353"/>
    </location>
</feature>
<feature type="domain" description="Diacylglycerol glucosyltransferase N-terminal" evidence="5">
    <location>
        <begin position="14"/>
        <end position="179"/>
    </location>
</feature>
<dbReference type="Proteomes" id="UP000366872">
    <property type="component" value="Unassembled WGS sequence"/>
</dbReference>
<sequence>MKVMILYANAGNGHRRAAEALASVCEQDDRFSEVRLVDALEYTNKVFEELYAKLYIEAVKKIPTIWSYAFDETDQPWEKEKGRMLLHRLNGLPLARQIKKFQPDLCLCTHFMPADIISTMLRKDDINTDLAVVVTDYYVHATWLEPYINRIYVAKEESREQLIRLNFPPKRVRTLGIPIDPLFEAPGNRDELCRKHGIDPALPVVLLSAGAFGVMTGSDMANMVSGITSRCHLVMVCGNNAKLKKQIDAYIAAHPVENMLFHTLGFTKEMHEWMAMATLFIGKPGGLSTSECLALGLPMVIWNPIPGQEVFNTIYLLENGAAIAPDSVSTLSFRIDELLKNPGKLQRMQAAAKALGRPHAARDIVNDAVEHLDEGVVRISRSKQD</sequence>
<evidence type="ECO:0000313" key="6">
    <source>
        <dbReference type="EMBL" id="VGO16777.1"/>
    </source>
</evidence>
<organism evidence="6 7">
    <name type="scientific">Pontiella desulfatans</name>
    <dbReference type="NCBI Taxonomy" id="2750659"/>
    <lineage>
        <taxon>Bacteria</taxon>
        <taxon>Pseudomonadati</taxon>
        <taxon>Kiritimatiellota</taxon>
        <taxon>Kiritimatiellia</taxon>
        <taxon>Kiritimatiellales</taxon>
        <taxon>Pontiellaceae</taxon>
        <taxon>Pontiella</taxon>
    </lineage>
</organism>
<evidence type="ECO:0000256" key="2">
    <source>
        <dbReference type="ARBA" id="ARBA00022676"/>
    </source>
</evidence>
<dbReference type="SUPFAM" id="SSF53756">
    <property type="entry name" value="UDP-Glycosyltransferase/glycogen phosphorylase"/>
    <property type="match status" value="1"/>
</dbReference>
<keyword evidence="2" id="KW-0328">Glycosyltransferase</keyword>
<dbReference type="InterPro" id="IPR009695">
    <property type="entry name" value="Diacylglyc_glucosyltr_N"/>
</dbReference>
<keyword evidence="3 6" id="KW-0808">Transferase</keyword>
<dbReference type="PANTHER" id="PTHR43025">
    <property type="entry name" value="MONOGALACTOSYLDIACYLGLYCEROL SYNTHASE"/>
    <property type="match status" value="1"/>
</dbReference>
<dbReference type="InterPro" id="IPR001296">
    <property type="entry name" value="Glyco_trans_1"/>
</dbReference>
<comment type="similarity">
    <text evidence="1">Belongs to the glycosyltransferase 28 family.</text>
</comment>
<evidence type="ECO:0000259" key="4">
    <source>
        <dbReference type="Pfam" id="PF00534"/>
    </source>
</evidence>
<evidence type="ECO:0000313" key="7">
    <source>
        <dbReference type="Proteomes" id="UP000366872"/>
    </source>
</evidence>
<dbReference type="PANTHER" id="PTHR43025:SF3">
    <property type="entry name" value="MONOGALACTOSYLDIACYLGLYCEROL SYNTHASE 1, CHLOROPLASTIC"/>
    <property type="match status" value="1"/>
</dbReference>
<protein>
    <submittedName>
        <fullName evidence="6">Processive diacylglycerol beta-glucosyltransferase</fullName>
    </submittedName>
</protein>
<gene>
    <name evidence="6" type="primary">ugtP</name>
    <name evidence="6" type="ORF">PDESU_05369</name>
</gene>
<dbReference type="Gene3D" id="3.40.50.2000">
    <property type="entry name" value="Glycogen Phosphorylase B"/>
    <property type="match status" value="1"/>
</dbReference>
<evidence type="ECO:0000256" key="3">
    <source>
        <dbReference type="ARBA" id="ARBA00022679"/>
    </source>
</evidence>
<dbReference type="AlphaFoldDB" id="A0A6C2UAR9"/>